<dbReference type="InterPro" id="IPR039762">
    <property type="entry name" value="Nmd2/UPF2"/>
</dbReference>
<feature type="domain" description="MIF4G" evidence="13">
    <location>
        <begin position="576"/>
        <end position="779"/>
    </location>
</feature>
<feature type="domain" description="MIF4G" evidence="13">
    <location>
        <begin position="1177"/>
        <end position="1391"/>
    </location>
</feature>
<keyword evidence="7" id="KW-0866">Nonsense-mediated mRNA decay</keyword>
<dbReference type="InterPro" id="IPR016024">
    <property type="entry name" value="ARM-type_fold"/>
</dbReference>
<feature type="compositionally biased region" description="Acidic residues" evidence="12">
    <location>
        <begin position="1480"/>
        <end position="1501"/>
    </location>
</feature>
<comment type="caution">
    <text evidence="14">The sequence shown here is derived from an EMBL/GenBank/DDBJ whole genome shotgun (WGS) entry which is preliminary data.</text>
</comment>
<accession>A0A8J1T5W6</accession>
<dbReference type="SMART" id="SM00543">
    <property type="entry name" value="MIF4G"/>
    <property type="match status" value="3"/>
</dbReference>
<dbReference type="Gene3D" id="1.25.40.180">
    <property type="match status" value="3"/>
</dbReference>
<keyword evidence="3" id="KW-0597">Phosphoprotein</keyword>
<feature type="region of interest" description="Disordered" evidence="12">
    <location>
        <begin position="184"/>
        <end position="519"/>
    </location>
</feature>
<dbReference type="PANTHER" id="PTHR12839">
    <property type="entry name" value="NONSENSE-MEDIATED MRNA DECAY PROTEIN 2 UP-FRAMESHIFT SUPPRESSOR 2"/>
    <property type="match status" value="1"/>
</dbReference>
<comment type="function">
    <text evidence="8">Involved in nonsense-mediated decay (NMD) of mRNAs containing premature stop codons by associating with the nuclear exon junction complex (EJC). Recruited by UPF3B associated with the EJC core at the cytoplasmic side of the nuclear envelope and the subsequent formation of an UPF1-UPF2-UPF3 surveillance complex (including UPF1 bound to release factors at the stalled ribosome) is believed to activate NMD. In cooperation with UPF3B stimulates both ATPase and RNA helicase activities of UPF1. Binds spliced mRNA.</text>
</comment>
<dbReference type="GO" id="GO:0005829">
    <property type="term" value="C:cytosol"/>
    <property type="evidence" value="ECO:0007669"/>
    <property type="project" value="UniProtKB-ARBA"/>
</dbReference>
<keyword evidence="2" id="KW-0963">Cytoplasm</keyword>
<keyword evidence="15" id="KW-1185">Reference proteome</keyword>
<dbReference type="Gene3D" id="4.10.80.160">
    <property type="match status" value="1"/>
</dbReference>
<feature type="compositionally biased region" description="Basic and acidic residues" evidence="12">
    <location>
        <begin position="487"/>
        <end position="519"/>
    </location>
</feature>
<feature type="compositionally biased region" description="Low complexity" evidence="12">
    <location>
        <begin position="15"/>
        <end position="24"/>
    </location>
</feature>
<protein>
    <recommendedName>
        <fullName evidence="9">Regulator of nonsense transcripts 2</fullName>
    </recommendedName>
    <alternativeName>
        <fullName evidence="10">Up-frameshift suppressor 2 homolog</fullName>
    </alternativeName>
</protein>
<gene>
    <name evidence="14" type="ORF">OFUS_LOCUS10465</name>
</gene>
<evidence type="ECO:0000256" key="1">
    <source>
        <dbReference type="ARBA" id="ARBA00004556"/>
    </source>
</evidence>
<dbReference type="EMBL" id="CAIIXF020000005">
    <property type="protein sequence ID" value="CAH1784230.1"/>
    <property type="molecule type" value="Genomic_DNA"/>
</dbReference>
<keyword evidence="4" id="KW-0677">Repeat</keyword>
<feature type="compositionally biased region" description="Basic and acidic residues" evidence="12">
    <location>
        <begin position="420"/>
        <end position="475"/>
    </location>
</feature>
<dbReference type="GO" id="GO:0003723">
    <property type="term" value="F:RNA binding"/>
    <property type="evidence" value="ECO:0007669"/>
    <property type="project" value="UniProtKB-KW"/>
</dbReference>
<feature type="compositionally biased region" description="Polar residues" evidence="12">
    <location>
        <begin position="187"/>
        <end position="197"/>
    </location>
</feature>
<dbReference type="Pfam" id="PF02854">
    <property type="entry name" value="MIF4G"/>
    <property type="match status" value="3"/>
</dbReference>
<reference evidence="14" key="1">
    <citation type="submission" date="2022-03" db="EMBL/GenBank/DDBJ databases">
        <authorList>
            <person name="Martin C."/>
        </authorList>
    </citation>
    <scope>NUCLEOTIDE SEQUENCE</scope>
</reference>
<feature type="compositionally biased region" description="Basic and acidic residues" evidence="12">
    <location>
        <begin position="309"/>
        <end position="407"/>
    </location>
</feature>
<feature type="compositionally biased region" description="Polar residues" evidence="12">
    <location>
        <begin position="1"/>
        <end position="14"/>
    </location>
</feature>
<feature type="compositionally biased region" description="Acidic residues" evidence="12">
    <location>
        <begin position="249"/>
        <end position="263"/>
    </location>
</feature>
<evidence type="ECO:0000256" key="11">
    <source>
        <dbReference type="SAM" id="Coils"/>
    </source>
</evidence>
<feature type="compositionally biased region" description="Basic and acidic residues" evidence="12">
    <location>
        <begin position="198"/>
        <end position="215"/>
    </location>
</feature>
<dbReference type="GO" id="GO:0048471">
    <property type="term" value="C:perinuclear region of cytoplasm"/>
    <property type="evidence" value="ECO:0007669"/>
    <property type="project" value="UniProtKB-SubCell"/>
</dbReference>
<feature type="region of interest" description="Disordered" evidence="12">
    <location>
        <begin position="1426"/>
        <end position="1502"/>
    </location>
</feature>
<dbReference type="OrthoDB" id="27832at2759"/>
<feature type="compositionally biased region" description="Basic and acidic residues" evidence="12">
    <location>
        <begin position="264"/>
        <end position="300"/>
    </location>
</feature>
<feature type="region of interest" description="Disordered" evidence="12">
    <location>
        <begin position="56"/>
        <end position="131"/>
    </location>
</feature>
<evidence type="ECO:0000256" key="10">
    <source>
        <dbReference type="ARBA" id="ARBA00080859"/>
    </source>
</evidence>
<dbReference type="Proteomes" id="UP000749559">
    <property type="component" value="Unassembled WGS sequence"/>
</dbReference>
<keyword evidence="5" id="KW-0694">RNA-binding</keyword>
<organism evidence="14 15">
    <name type="scientific">Owenia fusiformis</name>
    <name type="common">Polychaete worm</name>
    <dbReference type="NCBI Taxonomy" id="6347"/>
    <lineage>
        <taxon>Eukaryota</taxon>
        <taxon>Metazoa</taxon>
        <taxon>Spiralia</taxon>
        <taxon>Lophotrochozoa</taxon>
        <taxon>Annelida</taxon>
        <taxon>Polychaeta</taxon>
        <taxon>Sedentaria</taxon>
        <taxon>Canalipalpata</taxon>
        <taxon>Sabellida</taxon>
        <taxon>Oweniida</taxon>
        <taxon>Oweniidae</taxon>
        <taxon>Owenia</taxon>
    </lineage>
</organism>
<dbReference type="FunFam" id="1.25.40.180:FF:000015">
    <property type="entry name" value="regulator of nonsense transcripts 2 isoform X1"/>
    <property type="match status" value="1"/>
</dbReference>
<evidence type="ECO:0000259" key="13">
    <source>
        <dbReference type="SMART" id="SM00543"/>
    </source>
</evidence>
<dbReference type="GO" id="GO:0035145">
    <property type="term" value="C:exon-exon junction complex"/>
    <property type="evidence" value="ECO:0007669"/>
    <property type="project" value="TreeGrafter"/>
</dbReference>
<evidence type="ECO:0000256" key="5">
    <source>
        <dbReference type="ARBA" id="ARBA00022884"/>
    </source>
</evidence>
<dbReference type="InterPro" id="IPR003890">
    <property type="entry name" value="MIF4G-like_typ-3"/>
</dbReference>
<proteinExistence type="predicted"/>
<evidence type="ECO:0000256" key="3">
    <source>
        <dbReference type="ARBA" id="ARBA00022553"/>
    </source>
</evidence>
<evidence type="ECO:0000256" key="12">
    <source>
        <dbReference type="SAM" id="MobiDB-lite"/>
    </source>
</evidence>
<evidence type="ECO:0000313" key="15">
    <source>
        <dbReference type="Proteomes" id="UP000749559"/>
    </source>
</evidence>
<keyword evidence="6 11" id="KW-0175">Coiled coil</keyword>
<evidence type="ECO:0000256" key="7">
    <source>
        <dbReference type="ARBA" id="ARBA00023161"/>
    </source>
</evidence>
<dbReference type="FunFam" id="1.25.40.180:FF:000014">
    <property type="entry name" value="Putative regulator of nonsense transcripts 2"/>
    <property type="match status" value="1"/>
</dbReference>
<feature type="region of interest" description="Disordered" evidence="12">
    <location>
        <begin position="1"/>
        <end position="31"/>
    </location>
</feature>
<evidence type="ECO:0000313" key="14">
    <source>
        <dbReference type="EMBL" id="CAH1784230.1"/>
    </source>
</evidence>
<feature type="compositionally biased region" description="Polar residues" evidence="12">
    <location>
        <begin position="1467"/>
        <end position="1479"/>
    </location>
</feature>
<dbReference type="InterPro" id="IPR007193">
    <property type="entry name" value="Upf2/Nmd2_C"/>
</dbReference>
<feature type="region of interest" description="Disordered" evidence="12">
    <location>
        <begin position="1644"/>
        <end position="1687"/>
    </location>
</feature>
<feature type="coiled-coil region" evidence="11">
    <location>
        <begin position="1391"/>
        <end position="1418"/>
    </location>
</feature>
<feature type="compositionally biased region" description="Polar residues" evidence="12">
    <location>
        <begin position="232"/>
        <end position="241"/>
    </location>
</feature>
<feature type="compositionally biased region" description="Acidic residues" evidence="12">
    <location>
        <begin position="112"/>
        <end position="128"/>
    </location>
</feature>
<dbReference type="Pfam" id="PF04050">
    <property type="entry name" value="Upf2"/>
    <property type="match status" value="1"/>
</dbReference>
<feature type="region of interest" description="Disordered" evidence="12">
    <location>
        <begin position="896"/>
        <end position="915"/>
    </location>
</feature>
<feature type="region of interest" description="Disordered" evidence="12">
    <location>
        <begin position="922"/>
        <end position="951"/>
    </location>
</feature>
<dbReference type="GO" id="GO:0000184">
    <property type="term" value="P:nuclear-transcribed mRNA catabolic process, nonsense-mediated decay"/>
    <property type="evidence" value="ECO:0007669"/>
    <property type="project" value="UniProtKB-KW"/>
</dbReference>
<evidence type="ECO:0000256" key="2">
    <source>
        <dbReference type="ARBA" id="ARBA00022490"/>
    </source>
</evidence>
<feature type="compositionally biased region" description="Acidic residues" evidence="12">
    <location>
        <begin position="906"/>
        <end position="915"/>
    </location>
</feature>
<evidence type="ECO:0000256" key="6">
    <source>
        <dbReference type="ARBA" id="ARBA00023054"/>
    </source>
</evidence>
<dbReference type="FunFam" id="1.25.40.180:FF:000023">
    <property type="entry name" value="regulator of nonsense transcripts 2 isoform X1"/>
    <property type="match status" value="1"/>
</dbReference>
<sequence length="1687" mass="193085">MSDGITDTSVNKSDTNLTTTANNTEEIGEPDKGIVIDKFVGEGEVNLVDACVECPGEDNDKVDVNQPSNNESETIASNNELDSQVNNDGDDCSQGNTNEQEIEIDTIQCKDEDTDQEASVDNETEDVSNDIVETSEIQVADVKQVIADSDTLKNECNDKELNEDAKIELPCAASDETDVLDDVKASESVNEANIQVSEQKEESENKSANDNRTVESDQEVEQLISEVDVINETESSLTSSQEKIKDQNELTEETLNEEENDNDENSKSNESEKKVDNKPKDDNATSHQAIDKDIKQKSQNDNDSSVKSPGEKDASHRDRDRERYPKEKESKSKTYKDIKEKPSRYSETRERSNKDSRERSRRDEKGSGKKEEKPSRFEKSKDDKRSTHKSGDTKSRFEEKGVAKSKSEMGTPGRFSSSRGRKDSDHSKTDKDQTKFDKEPARKKDHLAQGDSKSIDKNKEASKGETHKEKSDKAKNKAPTAAELEAELQREAEEKIRKAEEEKKKVEEKIKAEEERQRKIEEDKAKAFEEEKKSVEEYAIQAKEIITWKEELREKNSHAEENRPEDSFFSKLDSKVKKNTAFVNKLRNLTETQKDALTKEFNSLNLNRYIGECAAAITEAKLKMSDIPCAVHMCSLLHQRYADFAPALLENWHKVLMTKKDEKVPNASKLRVDLRFFAELISVKLFTMKEGLPLLSTQLSVLINNDKEDHNNLPILISFCKHCGDDYAGYIPRKFRILAEKHNVEIPRSKLLPPERQKACNKIIKTYFDSLAIHLKNDHTDLKTMEKVNRKVLQTKGELSPQRTEQSEAMVTAFSKLHANTLIFADIINEDMPELPEDEKDADGGMDFFDGSKLGEYQYEGEGALFEDEETRAFYETLPDLKEIIPRILYKDSAPAAPVEKTPEETTAEEDLNVEDIEKELAIEGEKIKQEEKNKSKKDGDKDNNDDAEHPVLVDIDDEVEDTTGASMKMELEAFLQSLPQCVNRDLIDSASVDFCMKLNIKTNRKKLTKALFTVQRTRYDLLPFYSRFVATLFPIIPDVANDLMTFLKGDFKWHVRKKDQINIESKIKTTRFLGELVKFKILPKSEVLHCLKMLLFDFSHHNIEMACALLETCGRFLYRSPDSHHRTKVYLEVMMRKKTALHLSSRYNTMIENAFYYSNPPEIAPIEKKVRPPMHEYIRKLLYKDLSKTNIEKVLKQLRRLDWDDKQISFYATKCLIAIWNIKFNCIHCVANLLAGLAPYHEHVAISVVDALLEEVRLGMEMNHPKYNQRRISVVKYLGELYNYRMVESGVIFKMLYSFITFGVSLDENTSSPLDQPEHLFRLRLACCLLDTCGQYFDRGSSKRKLDCYLVYLQRYYWFKKKNPIWNSDRPFPMDVEYNYRDTIEPLRPKMQYAENYEEACQLCEELETEIKKKLANVLPIIETDGSQSEGEASDGLGTIREDDENMDELSQRDRGADLTEESESEGNNATSSQNQTTEGEEEDESEDMLESAGEDESEDQVTVLNGGLKVIKCEEDDGFLADFEKMMADNIQARNRESLKVPTLDIAVPVHVRTQMKSKTVALPGGLCQSAVEEEEEEVKNTLNFMLMTRKGNKQQFSTLNVPMTAEFAAKFRERAQAERAEKERVKRVVLDMHERQEAEDYEELIASMNRPATTNTNRERKVKYSHPKGAPDADLIFGSKKTLR</sequence>
<feature type="domain" description="MIF4G" evidence="13">
    <location>
        <begin position="973"/>
        <end position="1162"/>
    </location>
</feature>
<evidence type="ECO:0000256" key="9">
    <source>
        <dbReference type="ARBA" id="ARBA00068726"/>
    </source>
</evidence>
<name>A0A8J1T5W6_OWEFU</name>
<comment type="subcellular location">
    <subcellularLocation>
        <location evidence="1">Cytoplasm</location>
        <location evidence="1">Perinuclear region</location>
    </subcellularLocation>
</comment>
<evidence type="ECO:0000256" key="8">
    <source>
        <dbReference type="ARBA" id="ARBA00059351"/>
    </source>
</evidence>
<dbReference type="SUPFAM" id="SSF48371">
    <property type="entry name" value="ARM repeat"/>
    <property type="match status" value="3"/>
</dbReference>
<feature type="compositionally biased region" description="Polar residues" evidence="12">
    <location>
        <begin position="65"/>
        <end position="99"/>
    </location>
</feature>
<dbReference type="PANTHER" id="PTHR12839:SF7">
    <property type="entry name" value="REGULATOR OF NONSENSE TRANSCRIPTS 2"/>
    <property type="match status" value="1"/>
</dbReference>
<evidence type="ECO:0000256" key="4">
    <source>
        <dbReference type="ARBA" id="ARBA00022737"/>
    </source>
</evidence>